<proteinExistence type="predicted"/>
<evidence type="ECO:0000313" key="4">
    <source>
        <dbReference type="EMBL" id="WXB95367.1"/>
    </source>
</evidence>
<keyword evidence="2" id="KW-0812">Transmembrane</keyword>
<feature type="region of interest" description="Disordered" evidence="1">
    <location>
        <begin position="100"/>
        <end position="194"/>
    </location>
</feature>
<keyword evidence="2" id="KW-1133">Transmembrane helix</keyword>
<evidence type="ECO:0000256" key="2">
    <source>
        <dbReference type="SAM" id="Phobius"/>
    </source>
</evidence>
<dbReference type="InterPro" id="IPR036779">
    <property type="entry name" value="LysM_dom_sf"/>
</dbReference>
<feature type="compositionally biased region" description="Polar residues" evidence="1">
    <location>
        <begin position="1"/>
        <end position="11"/>
    </location>
</feature>
<dbReference type="InterPro" id="IPR018392">
    <property type="entry name" value="LysM"/>
</dbReference>
<evidence type="ECO:0000259" key="3">
    <source>
        <dbReference type="PROSITE" id="PS51782"/>
    </source>
</evidence>
<reference evidence="4 5" key="1">
    <citation type="submission" date="2024-02" db="EMBL/GenBank/DDBJ databases">
        <title>Seven novel Bacillus-like species.</title>
        <authorList>
            <person name="Liu G."/>
        </authorList>
    </citation>
    <scope>NUCLEOTIDE SEQUENCE [LARGE SCALE GENOMIC DNA]</scope>
    <source>
        <strain evidence="4 5">FJAT-52054</strain>
    </source>
</reference>
<name>A0ABZ2NC92_9BACI</name>
<evidence type="ECO:0000313" key="5">
    <source>
        <dbReference type="Proteomes" id="UP001377337"/>
    </source>
</evidence>
<dbReference type="Pfam" id="PF01476">
    <property type="entry name" value="LysM"/>
    <property type="match status" value="1"/>
</dbReference>
<dbReference type="PROSITE" id="PS51782">
    <property type="entry name" value="LYSM"/>
    <property type="match status" value="1"/>
</dbReference>
<keyword evidence="2" id="KW-0472">Membrane</keyword>
<feature type="compositionally biased region" description="Basic and acidic residues" evidence="1">
    <location>
        <begin position="107"/>
        <end position="118"/>
    </location>
</feature>
<dbReference type="SMART" id="SM00257">
    <property type="entry name" value="LysM"/>
    <property type="match status" value="1"/>
</dbReference>
<feature type="transmembrane region" description="Helical" evidence="2">
    <location>
        <begin position="53"/>
        <end position="77"/>
    </location>
</feature>
<keyword evidence="5" id="KW-1185">Reference proteome</keyword>
<protein>
    <submittedName>
        <fullName evidence="4">LysM peptidoglycan-binding domain-containing protein</fullName>
    </submittedName>
</protein>
<feature type="region of interest" description="Disordered" evidence="1">
    <location>
        <begin position="1"/>
        <end position="46"/>
    </location>
</feature>
<accession>A0ABZ2NC92</accession>
<evidence type="ECO:0000256" key="1">
    <source>
        <dbReference type="SAM" id="MobiDB-lite"/>
    </source>
</evidence>
<dbReference type="Gene3D" id="3.10.350.10">
    <property type="entry name" value="LysM domain"/>
    <property type="match status" value="1"/>
</dbReference>
<sequence length="244" mass="27109">MNRRMNSSGRNGQIKEQLAADSKEKNGQYPSRSEIHKTRRRAKKTGKKVELKYPLISLLALCFILLPILFLSFTYYYEKDGTTLDNGQKLKDYESIIIDNNRSNNEAPEKSEPVRETDESSSPQDAQSSQDTASASGTEEEVEDPGETAGPQQQETPEEPAVPSEAPDSAPAEGEKTSKTADPAADDKPAGKVVEHVVKPKENLYRISLKYFKSREGEAIIKDYNQLSANEVYAGQVLEIPLKQ</sequence>
<dbReference type="RefSeq" id="WP_338776836.1">
    <property type="nucleotide sequence ID" value="NZ_CP147407.1"/>
</dbReference>
<feature type="domain" description="LysM" evidence="3">
    <location>
        <begin position="194"/>
        <end position="240"/>
    </location>
</feature>
<dbReference type="EMBL" id="CP147407">
    <property type="protein sequence ID" value="WXB95367.1"/>
    <property type="molecule type" value="Genomic_DNA"/>
</dbReference>
<gene>
    <name evidence="4" type="ORF">WCV65_12360</name>
</gene>
<feature type="compositionally biased region" description="Basic residues" evidence="1">
    <location>
        <begin position="37"/>
        <end position="46"/>
    </location>
</feature>
<dbReference type="SUPFAM" id="SSF54106">
    <property type="entry name" value="LysM domain"/>
    <property type="match status" value="1"/>
</dbReference>
<feature type="compositionally biased region" description="Basic and acidic residues" evidence="1">
    <location>
        <begin position="173"/>
        <end position="194"/>
    </location>
</feature>
<feature type="compositionally biased region" description="Low complexity" evidence="1">
    <location>
        <begin position="120"/>
        <end position="136"/>
    </location>
</feature>
<organism evidence="4 5">
    <name type="scientific">Metabacillus sediminis</name>
    <dbReference type="NCBI Taxonomy" id="3117746"/>
    <lineage>
        <taxon>Bacteria</taxon>
        <taxon>Bacillati</taxon>
        <taxon>Bacillota</taxon>
        <taxon>Bacilli</taxon>
        <taxon>Bacillales</taxon>
        <taxon>Bacillaceae</taxon>
        <taxon>Metabacillus</taxon>
    </lineage>
</organism>
<dbReference type="Proteomes" id="UP001377337">
    <property type="component" value="Chromosome"/>
</dbReference>